<dbReference type="InterPro" id="IPR002347">
    <property type="entry name" value="SDR_fam"/>
</dbReference>
<dbReference type="PRINTS" id="PR00081">
    <property type="entry name" value="GDHRDH"/>
</dbReference>
<evidence type="ECO:0000256" key="2">
    <source>
        <dbReference type="ARBA" id="ARBA00023002"/>
    </source>
</evidence>
<dbReference type="RefSeq" id="WP_109304397.1">
    <property type="nucleotide sequence ID" value="NZ_BJUF01000001.1"/>
</dbReference>
<evidence type="ECO:0000313" key="4">
    <source>
        <dbReference type="Proteomes" id="UP000245938"/>
    </source>
</evidence>
<dbReference type="FunFam" id="3.40.50.720:FF:000084">
    <property type="entry name" value="Short-chain dehydrogenase reductase"/>
    <property type="match status" value="1"/>
</dbReference>
<dbReference type="Gene3D" id="3.40.50.720">
    <property type="entry name" value="NAD(P)-binding Rossmann-like Domain"/>
    <property type="match status" value="1"/>
</dbReference>
<dbReference type="EMBL" id="QFVR01000001">
    <property type="protein sequence ID" value="PWI26774.1"/>
    <property type="molecule type" value="Genomic_DNA"/>
</dbReference>
<dbReference type="InterPro" id="IPR050259">
    <property type="entry name" value="SDR"/>
</dbReference>
<dbReference type="PANTHER" id="PTHR42879:SF2">
    <property type="entry name" value="3-OXOACYL-[ACYL-CARRIER-PROTEIN] REDUCTASE FABG"/>
    <property type="match status" value="1"/>
</dbReference>
<protein>
    <submittedName>
        <fullName evidence="3">Short-chain dehydrogenase</fullName>
    </submittedName>
</protein>
<dbReference type="GO" id="GO:0016491">
    <property type="term" value="F:oxidoreductase activity"/>
    <property type="evidence" value="ECO:0007669"/>
    <property type="project" value="UniProtKB-KW"/>
</dbReference>
<comment type="similarity">
    <text evidence="1">Belongs to the short-chain dehydrogenases/reductases (SDR) family.</text>
</comment>
<dbReference type="SUPFAM" id="SSF51735">
    <property type="entry name" value="NAD(P)-binding Rossmann-fold domains"/>
    <property type="match status" value="1"/>
</dbReference>
<dbReference type="Proteomes" id="UP000245938">
    <property type="component" value="Unassembled WGS sequence"/>
</dbReference>
<evidence type="ECO:0000256" key="1">
    <source>
        <dbReference type="ARBA" id="ARBA00006484"/>
    </source>
</evidence>
<proteinExistence type="inferred from homology"/>
<dbReference type="PRINTS" id="PR00080">
    <property type="entry name" value="SDRFAMILY"/>
</dbReference>
<dbReference type="PANTHER" id="PTHR42879">
    <property type="entry name" value="3-OXOACYL-(ACYL-CARRIER-PROTEIN) REDUCTASE"/>
    <property type="match status" value="1"/>
</dbReference>
<organism evidence="3 4">
    <name type="scientific">Kurthia sibirica</name>
    <dbReference type="NCBI Taxonomy" id="202750"/>
    <lineage>
        <taxon>Bacteria</taxon>
        <taxon>Bacillati</taxon>
        <taxon>Bacillota</taxon>
        <taxon>Bacilli</taxon>
        <taxon>Bacillales</taxon>
        <taxon>Caryophanaceae</taxon>
        <taxon>Kurthia</taxon>
    </lineage>
</organism>
<dbReference type="InterPro" id="IPR036291">
    <property type="entry name" value="NAD(P)-bd_dom_sf"/>
</dbReference>
<dbReference type="GO" id="GO:0008206">
    <property type="term" value="P:bile acid metabolic process"/>
    <property type="evidence" value="ECO:0007669"/>
    <property type="project" value="UniProtKB-ARBA"/>
</dbReference>
<dbReference type="OrthoDB" id="9803333at2"/>
<gene>
    <name evidence="3" type="ORF">DEX24_00295</name>
</gene>
<reference evidence="3 4" key="1">
    <citation type="submission" date="2018-05" db="EMBL/GenBank/DDBJ databases">
        <title>Kurthia sibirica genome sequence.</title>
        <authorList>
            <person name="Maclea K.S."/>
            <person name="Goen A.E."/>
        </authorList>
    </citation>
    <scope>NUCLEOTIDE SEQUENCE [LARGE SCALE GENOMIC DNA]</scope>
    <source>
        <strain evidence="3 4">ATCC 49154</strain>
    </source>
</reference>
<name>A0A2U3AQG9_9BACL</name>
<dbReference type="AlphaFoldDB" id="A0A2U3AQG9"/>
<dbReference type="Pfam" id="PF13561">
    <property type="entry name" value="adh_short_C2"/>
    <property type="match status" value="1"/>
</dbReference>
<keyword evidence="4" id="KW-1185">Reference proteome</keyword>
<keyword evidence="2" id="KW-0560">Oxidoreductase</keyword>
<evidence type="ECO:0000313" key="3">
    <source>
        <dbReference type="EMBL" id="PWI26774.1"/>
    </source>
</evidence>
<accession>A0A2U3AQG9</accession>
<comment type="caution">
    <text evidence="3">The sequence shown here is derived from an EMBL/GenBank/DDBJ whole genome shotgun (WGS) entry which is preliminary data.</text>
</comment>
<sequence length="262" mass="27454">MNLGLLGKTAIVTGGSRGIGFAVALQLVIEGANVVICGRHEDALKDAANKIEKETQQRVLAIVADVSSKADCEKLIKSTVAKHNRIDILINNAGMSSTNSFMDISTRQWTEDLDLKLFGAINCSEAAVPHMEATGGGSIVNVTAISGKSSTAGTMPTSVSRAAGIALTNTMSKDLGPLSIRVNAVCIGLIRSTQIERKWKKEQALMEWEDYSLLAAEQIPIPLGRIGEASEAANAIVFLASEAASYISGTALNIDGGTSPVV</sequence>